<dbReference type="AlphaFoldDB" id="A0A183EV04"/>
<proteinExistence type="predicted"/>
<feature type="compositionally biased region" description="Low complexity" evidence="1">
    <location>
        <begin position="66"/>
        <end position="81"/>
    </location>
</feature>
<reference evidence="2" key="1">
    <citation type="submission" date="2016-06" db="UniProtKB">
        <authorList>
            <consortium name="WormBaseParasite"/>
        </authorList>
    </citation>
    <scope>IDENTIFICATION</scope>
</reference>
<evidence type="ECO:0000256" key="1">
    <source>
        <dbReference type="SAM" id="MobiDB-lite"/>
    </source>
</evidence>
<accession>A0A183EV04</accession>
<protein>
    <submittedName>
        <fullName evidence="2">Condensin complex subunit 2</fullName>
    </submittedName>
</protein>
<feature type="region of interest" description="Disordered" evidence="1">
    <location>
        <begin position="53"/>
        <end position="97"/>
    </location>
</feature>
<evidence type="ECO:0000313" key="2">
    <source>
        <dbReference type="WBParaSite" id="GPUH_0002482501-mRNA-1"/>
    </source>
</evidence>
<sequence>LVCVLEGPIDKLVKIGISEKKTSLLKYAVLHLILDVIEAESRSLTKAAAAAAAASGAPRKSSEWQEAGSSSKNAAAAAAEAEGSKEAKAVDSPCRSR</sequence>
<name>A0A183EV04_9BILA</name>
<organism evidence="2">
    <name type="scientific">Gongylonema pulchrum</name>
    <dbReference type="NCBI Taxonomy" id="637853"/>
    <lineage>
        <taxon>Eukaryota</taxon>
        <taxon>Metazoa</taxon>
        <taxon>Ecdysozoa</taxon>
        <taxon>Nematoda</taxon>
        <taxon>Chromadorea</taxon>
        <taxon>Rhabditida</taxon>
        <taxon>Spirurina</taxon>
        <taxon>Spiruromorpha</taxon>
        <taxon>Spiruroidea</taxon>
        <taxon>Gongylonematidae</taxon>
        <taxon>Gongylonema</taxon>
    </lineage>
</organism>
<dbReference type="WBParaSite" id="GPUH_0002482501-mRNA-1">
    <property type="protein sequence ID" value="GPUH_0002482501-mRNA-1"/>
    <property type="gene ID" value="GPUH_0002482501"/>
</dbReference>